<keyword evidence="2" id="KW-1185">Reference proteome</keyword>
<organism evidence="1 2">
    <name type="scientific">Streptomyces turgidiscabies</name>
    <dbReference type="NCBI Taxonomy" id="85558"/>
    <lineage>
        <taxon>Bacteria</taxon>
        <taxon>Bacillati</taxon>
        <taxon>Actinomycetota</taxon>
        <taxon>Actinomycetes</taxon>
        <taxon>Kitasatosporales</taxon>
        <taxon>Streptomycetaceae</taxon>
        <taxon>Streptomyces</taxon>
    </lineage>
</organism>
<evidence type="ECO:0000313" key="1">
    <source>
        <dbReference type="EMBL" id="MDQ0934629.1"/>
    </source>
</evidence>
<gene>
    <name evidence="1" type="ORF">QFZ49_004569</name>
</gene>
<reference evidence="1 2" key="1">
    <citation type="submission" date="2023-07" db="EMBL/GenBank/DDBJ databases">
        <title>Comparative genomics of wheat-associated soil bacteria to identify genetic determinants of phenazine resistance.</title>
        <authorList>
            <person name="Mouncey N."/>
        </authorList>
    </citation>
    <scope>NUCLEOTIDE SEQUENCE [LARGE SCALE GENOMIC DNA]</scope>
    <source>
        <strain evidence="1 2">W2I16</strain>
    </source>
</reference>
<dbReference type="Proteomes" id="UP001223072">
    <property type="component" value="Unassembled WGS sequence"/>
</dbReference>
<proteinExistence type="predicted"/>
<name>A0ABU0RRL2_9ACTN</name>
<protein>
    <submittedName>
        <fullName evidence="1">Uncharacterized protein</fullName>
    </submittedName>
</protein>
<evidence type="ECO:0000313" key="2">
    <source>
        <dbReference type="Proteomes" id="UP001223072"/>
    </source>
</evidence>
<sequence length="54" mass="5818">MTYDRNACSTPPVGLRLLPWESDNGKPCFLSTGGVPGRLSRLADEIEADHSGTE</sequence>
<comment type="caution">
    <text evidence="1">The sequence shown here is derived from an EMBL/GenBank/DDBJ whole genome shotgun (WGS) entry which is preliminary data.</text>
</comment>
<dbReference type="EMBL" id="JAUSZS010000004">
    <property type="protein sequence ID" value="MDQ0934629.1"/>
    <property type="molecule type" value="Genomic_DNA"/>
</dbReference>
<accession>A0ABU0RRL2</accession>
<dbReference type="RefSeq" id="WP_307628191.1">
    <property type="nucleotide sequence ID" value="NZ_JAUSZS010000004.1"/>
</dbReference>